<evidence type="ECO:0000256" key="6">
    <source>
        <dbReference type="ARBA" id="ARBA00023034"/>
    </source>
</evidence>
<dbReference type="InterPro" id="IPR016635">
    <property type="entry name" value="AP_complex_ssu"/>
</dbReference>
<dbReference type="GO" id="GO:0030121">
    <property type="term" value="C:AP-1 adaptor complex"/>
    <property type="evidence" value="ECO:0007669"/>
    <property type="project" value="InterPro"/>
</dbReference>
<keyword evidence="7 9" id="KW-0472">Membrane</keyword>
<evidence type="ECO:0000256" key="8">
    <source>
        <dbReference type="ARBA" id="ARBA00023329"/>
    </source>
</evidence>
<comment type="similarity">
    <text evidence="3 9">Belongs to the adaptor complexes small subunit family.</text>
</comment>
<keyword evidence="5 9" id="KW-0653">Protein transport</keyword>
<dbReference type="EMBL" id="CP119939">
    <property type="protein sequence ID" value="WFD03978.1"/>
    <property type="molecule type" value="Genomic_DNA"/>
</dbReference>
<dbReference type="InterPro" id="IPR011012">
    <property type="entry name" value="Longin-like_dom_sf"/>
</dbReference>
<dbReference type="Gene3D" id="3.30.450.60">
    <property type="match status" value="1"/>
</dbReference>
<gene>
    <name evidence="11" type="ORF">MOBT1_002675</name>
</gene>
<keyword evidence="6" id="KW-0333">Golgi apparatus</keyword>
<dbReference type="Proteomes" id="UP001214603">
    <property type="component" value="Chromosome 6"/>
</dbReference>
<dbReference type="InterPro" id="IPR044733">
    <property type="entry name" value="AP1_sigma"/>
</dbReference>
<dbReference type="GO" id="GO:0005829">
    <property type="term" value="C:cytosol"/>
    <property type="evidence" value="ECO:0007669"/>
    <property type="project" value="GOC"/>
</dbReference>
<dbReference type="InterPro" id="IPR022775">
    <property type="entry name" value="AP_mu_sigma_su"/>
</dbReference>
<keyword evidence="12" id="KW-1185">Reference proteome</keyword>
<accession>A0AAF0IU04</accession>
<evidence type="ECO:0000256" key="1">
    <source>
        <dbReference type="ARBA" id="ARBA00004555"/>
    </source>
</evidence>
<dbReference type="Pfam" id="PF01217">
    <property type="entry name" value="Clat_adaptor_s"/>
    <property type="match status" value="1"/>
</dbReference>
<dbReference type="CDD" id="cd14831">
    <property type="entry name" value="AP1_sigma"/>
    <property type="match status" value="1"/>
</dbReference>
<dbReference type="AlphaFoldDB" id="A0AAF0IU04"/>
<evidence type="ECO:0000256" key="4">
    <source>
        <dbReference type="ARBA" id="ARBA00022448"/>
    </source>
</evidence>
<dbReference type="PIRSF" id="PIRSF015588">
    <property type="entry name" value="AP_complex_sigma"/>
    <property type="match status" value="1"/>
</dbReference>
<name>A0AAF0IU04_9BASI</name>
<evidence type="ECO:0000256" key="9">
    <source>
        <dbReference type="PIRNR" id="PIRNR015588"/>
    </source>
</evidence>
<evidence type="ECO:0000256" key="5">
    <source>
        <dbReference type="ARBA" id="ARBA00022927"/>
    </source>
</evidence>
<evidence type="ECO:0000256" key="2">
    <source>
        <dbReference type="ARBA" id="ARBA00004640"/>
    </source>
</evidence>
<feature type="domain" description="AP complex mu/sigma subunit" evidence="10">
    <location>
        <begin position="3"/>
        <end position="153"/>
    </location>
</feature>
<dbReference type="SUPFAM" id="SSF64356">
    <property type="entry name" value="SNARE-like"/>
    <property type="match status" value="1"/>
</dbReference>
<evidence type="ECO:0000313" key="12">
    <source>
        <dbReference type="Proteomes" id="UP001214603"/>
    </source>
</evidence>
<proteinExistence type="inferred from homology"/>
<dbReference type="GO" id="GO:0035615">
    <property type="term" value="F:clathrin adaptor activity"/>
    <property type="evidence" value="ECO:0007669"/>
    <property type="project" value="InterPro"/>
</dbReference>
<organism evidence="11 12">
    <name type="scientific">Malassezia obtusa</name>
    <dbReference type="NCBI Taxonomy" id="76774"/>
    <lineage>
        <taxon>Eukaryota</taxon>
        <taxon>Fungi</taxon>
        <taxon>Dikarya</taxon>
        <taxon>Basidiomycota</taxon>
        <taxon>Ustilaginomycotina</taxon>
        <taxon>Malasseziomycetes</taxon>
        <taxon>Malasseziales</taxon>
        <taxon>Malasseziaceae</taxon>
        <taxon>Malassezia</taxon>
    </lineage>
</organism>
<evidence type="ECO:0000256" key="7">
    <source>
        <dbReference type="ARBA" id="ARBA00023136"/>
    </source>
</evidence>
<sequence length="174" mass="19976">MAIQWALLISRQGKVRLSKWYGTMSQKSKSKIVKDVTQLVLARRVRRLLTQSRMCNFIEYKDSKIVYRRYASLFFVTGIAPDDNELIALEVIHRYVEILDRYFGNVCELDLYVSVSHSIFNFQKAYQIFDELIIAGELQETSKKSVLRVVTQGDGVEEAEQGEEGLARIGSRSG</sequence>
<dbReference type="GO" id="GO:0016482">
    <property type="term" value="P:cytosolic transport"/>
    <property type="evidence" value="ECO:0007669"/>
    <property type="project" value="UniProtKB-ARBA"/>
</dbReference>
<keyword evidence="4 9" id="KW-0813">Transport</keyword>
<dbReference type="PANTHER" id="PTHR11753">
    <property type="entry name" value="ADAPTOR COMPLEXES SMALL SUBUNIT FAMILY"/>
    <property type="match status" value="1"/>
</dbReference>
<keyword evidence="8" id="KW-0968">Cytoplasmic vesicle</keyword>
<dbReference type="FunFam" id="3.30.450.60:FF:000007">
    <property type="entry name" value="AP complex subunit sigma"/>
    <property type="match status" value="1"/>
</dbReference>
<evidence type="ECO:0000256" key="3">
    <source>
        <dbReference type="ARBA" id="ARBA00006972"/>
    </source>
</evidence>
<evidence type="ECO:0000259" key="10">
    <source>
        <dbReference type="Pfam" id="PF01217"/>
    </source>
</evidence>
<comment type="subcellular location">
    <subcellularLocation>
        <location evidence="2">Cytoplasmic vesicle</location>
        <location evidence="2">Clathrin-coated vesicle membrane</location>
    </subcellularLocation>
    <subcellularLocation>
        <location evidence="1">Golgi apparatus</location>
    </subcellularLocation>
</comment>
<protein>
    <recommendedName>
        <fullName evidence="9">AP complex subunit sigma</fullName>
    </recommendedName>
</protein>
<dbReference type="GO" id="GO:0006886">
    <property type="term" value="P:intracellular protein transport"/>
    <property type="evidence" value="ECO:0007669"/>
    <property type="project" value="UniProtKB-UniRule"/>
</dbReference>
<reference evidence="11" key="1">
    <citation type="submission" date="2023-03" db="EMBL/GenBank/DDBJ databases">
        <title>Mating type loci evolution in Malassezia.</title>
        <authorList>
            <person name="Coelho M.A."/>
        </authorList>
    </citation>
    <scope>NUCLEOTIDE SEQUENCE</scope>
    <source>
        <strain evidence="11">CBS 7876</strain>
    </source>
</reference>
<evidence type="ECO:0000313" key="11">
    <source>
        <dbReference type="EMBL" id="WFD03978.1"/>
    </source>
</evidence>